<name>A0A1V0N4C6_9ARCH</name>
<evidence type="ECO:0000256" key="5">
    <source>
        <dbReference type="SAM" id="Phobius"/>
    </source>
</evidence>
<evidence type="ECO:0000313" key="8">
    <source>
        <dbReference type="Proteomes" id="UP000192050"/>
    </source>
</evidence>
<keyword evidence="3 5" id="KW-1133">Transmembrane helix</keyword>
<keyword evidence="8" id="KW-1185">Reference proteome</keyword>
<dbReference type="GO" id="GO:0016020">
    <property type="term" value="C:membrane"/>
    <property type="evidence" value="ECO:0007669"/>
    <property type="project" value="UniProtKB-SubCell"/>
</dbReference>
<keyword evidence="4 5" id="KW-0472">Membrane</keyword>
<protein>
    <recommendedName>
        <fullName evidence="6">Amino acid permease/ SLC12A domain-containing protein</fullName>
    </recommendedName>
</protein>
<evidence type="ECO:0000313" key="7">
    <source>
        <dbReference type="EMBL" id="ARD84954.1"/>
    </source>
</evidence>
<feature type="transmembrane region" description="Helical" evidence="5">
    <location>
        <begin position="402"/>
        <end position="425"/>
    </location>
</feature>
<proteinExistence type="predicted"/>
<feature type="transmembrane region" description="Helical" evidence="5">
    <location>
        <begin position="137"/>
        <end position="155"/>
    </location>
</feature>
<dbReference type="Proteomes" id="UP000192050">
    <property type="component" value="Chromosome"/>
</dbReference>
<dbReference type="Gene3D" id="1.20.1740.10">
    <property type="entry name" value="Amino acid/polyamine transporter I"/>
    <property type="match status" value="1"/>
</dbReference>
<feature type="domain" description="Amino acid permease/ SLC12A" evidence="6">
    <location>
        <begin position="23"/>
        <end position="458"/>
    </location>
</feature>
<sequence>MDNNEPVLESKFQLKKGAVGKWHAVFQAYTHVAPSGDIGILLTGVALFALGASPLAVLLSWVIYLLMVNTNYRFSQRVSHAGGYYAIGGHGMGGFYGFMNGWIYLLDEMIIYPSFGLLGFASVIFLLSPAISSIPFIWVPLILIPFATGLLFNYFGIKPSLVYLLITATVEVIFLLSTSWYIIFTMGPANTLSVFSLSGINVIPFIFALLYGIEAYGGLGTVIGISEETKQSKFNIPRAIIIAAILAGATLISAMYALTIAWGPTSMTSYATSPDPGLIIWHRFFGLPGEIILLFFILNGYIAYTVANPIVQSRVIYAMARDGVFPRWFAVTHKKYKTPYRAVILVSIIALIVSMGLSFPFGPFDAAIITGAMAGIGLVSAHAMSSLAYIRYARKDNKIKYSIVKDAIIPVASLIILIPIIAFAFDELTWPYILSPILAGLWVLGAFIFGLYLYKNKRKDLENAGSEDFSEVITTD</sequence>
<reference evidence="7 8" key="1">
    <citation type="submission" date="2011-10" db="EMBL/GenBank/DDBJ databases">
        <title>Metabolic and evolutionary patterns in the extreme acidophile Ferroplasma acidiphilum.</title>
        <authorList>
            <person name="Golyshina O.V."/>
            <person name="Kozyavkin S.A."/>
            <person name="Tatusov R.L."/>
            <person name="Slesarev A.I."/>
            <person name="Golyshin P.N."/>
        </authorList>
    </citation>
    <scope>NUCLEOTIDE SEQUENCE [LARGE SCALE GENOMIC DNA]</scope>
    <source>
        <strain evidence="8">Y</strain>
    </source>
</reference>
<dbReference type="GO" id="GO:0055085">
    <property type="term" value="P:transmembrane transport"/>
    <property type="evidence" value="ECO:0007669"/>
    <property type="project" value="InterPro"/>
</dbReference>
<feature type="transmembrane region" description="Helical" evidence="5">
    <location>
        <begin position="342"/>
        <end position="361"/>
    </location>
</feature>
<dbReference type="PANTHER" id="PTHR42770:SF11">
    <property type="entry name" value="INNER MEMBRANE TRANSPORT PROTEIN YBAT"/>
    <property type="match status" value="1"/>
</dbReference>
<evidence type="ECO:0000256" key="3">
    <source>
        <dbReference type="ARBA" id="ARBA00022989"/>
    </source>
</evidence>
<feature type="transmembrane region" description="Helical" evidence="5">
    <location>
        <begin position="238"/>
        <end position="262"/>
    </location>
</feature>
<dbReference type="InterPro" id="IPR004841">
    <property type="entry name" value="AA-permease/SLC12A_dom"/>
</dbReference>
<dbReference type="InterPro" id="IPR050367">
    <property type="entry name" value="APC_superfamily"/>
</dbReference>
<dbReference type="AlphaFoldDB" id="A0A1V0N4C6"/>
<organism evidence="7 8">
    <name type="scientific">Ferroplasma acidiphilum</name>
    <dbReference type="NCBI Taxonomy" id="74969"/>
    <lineage>
        <taxon>Archaea</taxon>
        <taxon>Methanobacteriati</taxon>
        <taxon>Thermoplasmatota</taxon>
        <taxon>Thermoplasmata</taxon>
        <taxon>Thermoplasmatales</taxon>
        <taxon>Ferroplasmaceae</taxon>
        <taxon>Ferroplasma</taxon>
    </lineage>
</organism>
<feature type="transmembrane region" description="Helical" evidence="5">
    <location>
        <begin position="431"/>
        <end position="454"/>
    </location>
</feature>
<evidence type="ECO:0000256" key="1">
    <source>
        <dbReference type="ARBA" id="ARBA00004141"/>
    </source>
</evidence>
<feature type="transmembrane region" description="Helical" evidence="5">
    <location>
        <begin position="38"/>
        <end position="67"/>
    </location>
</feature>
<dbReference type="PANTHER" id="PTHR42770">
    <property type="entry name" value="AMINO ACID TRANSPORTER-RELATED"/>
    <property type="match status" value="1"/>
</dbReference>
<keyword evidence="2 5" id="KW-0812">Transmembrane</keyword>
<dbReference type="KEGG" id="fai:FAD_1073"/>
<evidence type="ECO:0000259" key="6">
    <source>
        <dbReference type="Pfam" id="PF00324"/>
    </source>
</evidence>
<evidence type="ECO:0000256" key="2">
    <source>
        <dbReference type="ARBA" id="ARBA00022692"/>
    </source>
</evidence>
<dbReference type="GeneID" id="84217673"/>
<feature type="transmembrane region" description="Helical" evidence="5">
    <location>
        <begin position="162"/>
        <end position="183"/>
    </location>
</feature>
<dbReference type="Pfam" id="PF00324">
    <property type="entry name" value="AA_permease"/>
    <property type="match status" value="1"/>
</dbReference>
<dbReference type="STRING" id="74969.FAD_1073"/>
<dbReference type="PIRSF" id="PIRSF006060">
    <property type="entry name" value="AA_transporter"/>
    <property type="match status" value="1"/>
</dbReference>
<feature type="transmembrane region" description="Helical" evidence="5">
    <location>
        <begin position="203"/>
        <end position="226"/>
    </location>
</feature>
<gene>
    <name evidence="7" type="ORF">FAD_1073</name>
</gene>
<comment type="subcellular location">
    <subcellularLocation>
        <location evidence="1">Membrane</location>
        <topology evidence="1">Multi-pass membrane protein</topology>
    </subcellularLocation>
</comment>
<feature type="transmembrane region" description="Helical" evidence="5">
    <location>
        <begin position="291"/>
        <end position="311"/>
    </location>
</feature>
<feature type="transmembrane region" description="Helical" evidence="5">
    <location>
        <begin position="109"/>
        <end position="131"/>
    </location>
</feature>
<dbReference type="OrthoDB" id="43026at2157"/>
<feature type="transmembrane region" description="Helical" evidence="5">
    <location>
        <begin position="367"/>
        <end position="390"/>
    </location>
</feature>
<dbReference type="RefSeq" id="WP_081142459.1">
    <property type="nucleotide sequence ID" value="NZ_CP015363.1"/>
</dbReference>
<accession>A0A1V0N4C6</accession>
<evidence type="ECO:0000256" key="4">
    <source>
        <dbReference type="ARBA" id="ARBA00023136"/>
    </source>
</evidence>
<dbReference type="EMBL" id="CP015363">
    <property type="protein sequence ID" value="ARD84954.1"/>
    <property type="molecule type" value="Genomic_DNA"/>
</dbReference>